<reference evidence="1" key="1">
    <citation type="journal article" date="2015" name="Nature">
        <title>Complex archaea that bridge the gap between prokaryotes and eukaryotes.</title>
        <authorList>
            <person name="Spang A."/>
            <person name="Saw J.H."/>
            <person name="Jorgensen S.L."/>
            <person name="Zaremba-Niedzwiedzka K."/>
            <person name="Martijn J."/>
            <person name="Lind A.E."/>
            <person name="van Eijk R."/>
            <person name="Schleper C."/>
            <person name="Guy L."/>
            <person name="Ettema T.J."/>
        </authorList>
    </citation>
    <scope>NUCLEOTIDE SEQUENCE</scope>
</reference>
<dbReference type="AlphaFoldDB" id="A0A0F9K013"/>
<organism evidence="1">
    <name type="scientific">marine sediment metagenome</name>
    <dbReference type="NCBI Taxonomy" id="412755"/>
    <lineage>
        <taxon>unclassified sequences</taxon>
        <taxon>metagenomes</taxon>
        <taxon>ecological metagenomes</taxon>
    </lineage>
</organism>
<gene>
    <name evidence="1" type="ORF">LCGC14_1390840</name>
</gene>
<name>A0A0F9K013_9ZZZZ</name>
<protein>
    <recommendedName>
        <fullName evidence="2">ISXO2-like transposase domain-containing protein</fullName>
    </recommendedName>
</protein>
<evidence type="ECO:0000313" key="1">
    <source>
        <dbReference type="EMBL" id="KKM75379.1"/>
    </source>
</evidence>
<sequence length="44" mass="5086">MGNGESIVFTDKSTSYVNIADYVDIHISEKSDERTTKETLKWYI</sequence>
<proteinExistence type="predicted"/>
<dbReference type="EMBL" id="LAZR01008987">
    <property type="protein sequence ID" value="KKM75379.1"/>
    <property type="molecule type" value="Genomic_DNA"/>
</dbReference>
<evidence type="ECO:0008006" key="2">
    <source>
        <dbReference type="Google" id="ProtNLM"/>
    </source>
</evidence>
<comment type="caution">
    <text evidence="1">The sequence shown here is derived from an EMBL/GenBank/DDBJ whole genome shotgun (WGS) entry which is preliminary data.</text>
</comment>
<accession>A0A0F9K013</accession>